<dbReference type="GO" id="GO:0000981">
    <property type="term" value="F:DNA-binding transcription factor activity, RNA polymerase II-specific"/>
    <property type="evidence" value="ECO:0007669"/>
    <property type="project" value="EnsemblFungi"/>
</dbReference>
<dbReference type="SUPFAM" id="SSF46689">
    <property type="entry name" value="Homeodomain-like"/>
    <property type="match status" value="1"/>
</dbReference>
<comment type="caution">
    <text evidence="1">The sequence shown here is derived from an EMBL/GenBank/DDBJ whole genome shotgun (WGS) entry which is preliminary data.</text>
</comment>
<dbReference type="OrthoDB" id="3366990at2759"/>
<dbReference type="VEuPathDB" id="FungiDB:GWK60_M02651"/>
<dbReference type="SMART" id="SM00717">
    <property type="entry name" value="SANT"/>
    <property type="match status" value="1"/>
</dbReference>
<reference evidence="1 2" key="1">
    <citation type="submission" date="2015-10" db="EMBL/GenBank/DDBJ databases">
        <title>Draft genomes sequences of Candida glabrata isolates 1A, 1B, 2A, 2B, 3A and 3B.</title>
        <authorList>
            <person name="Haavelsrud O.E."/>
            <person name="Gaustad P."/>
        </authorList>
    </citation>
    <scope>NUCLEOTIDE SEQUENCE [LARGE SCALE GENOMIC DNA]</scope>
    <source>
        <strain evidence="1">910700640</strain>
    </source>
</reference>
<accession>A0A0W0CY96</accession>
<dbReference type="Proteomes" id="UP000054886">
    <property type="component" value="Unassembled WGS sequence"/>
</dbReference>
<gene>
    <name evidence="1" type="ORF">AO440_003975</name>
</gene>
<sequence length="525" mass="59133">MTGDIQMASSDTEDVNRFANIIEDLPVKTRLTLSTLSLLNDVSTQLLRFLISNAHTPNVIAVISNKENYISTGESEMFHTLVRIFKNIRDVYESRTPLLNVNNVAPGLWLLNMPPPTILKGHEAYIISTIRKANLVTFILTVINCLPYGFDFLQKVYLDVFCPNTILTDQTNGDQVSKFLKPQAIIYLDLKTHAYISSIRDHLGANEQIPDAEKRILLDTIFPDNIAMRLVNRKIVAPNEKKILTPSEKEFVGRCERRKETLIKFTNYTDLLNSYDWTFFVKELLEYCGKNMNLIVWGKKGRSKTALLEFNPSDFDPQILFATGSHLTTDLAVNSHDPSPIGNTFDTGNKEKLIDANELRPLTDAESESINNEIQSALQNESGQGMQKNFMDDAHMSGGENVHSQLVDSNNSILSDVISKSPSVKVVKAKRTWSKEEEKTLITGLIDLGPAWAKILDLYGPGGKINENLKNRTQVQLKDKARNWKLHYLKTGKPLPEYLNRVTGNLDKIAKTKRRGSKEGSIPPN</sequence>
<dbReference type="GO" id="GO:0043035">
    <property type="term" value="F:chromatin insulator sequence binding"/>
    <property type="evidence" value="ECO:0007669"/>
    <property type="project" value="EnsemblFungi"/>
</dbReference>
<dbReference type="PROSITE" id="PS51294">
    <property type="entry name" value="HTH_MYB"/>
    <property type="match status" value="1"/>
</dbReference>
<dbReference type="AlphaFoldDB" id="A0A0W0CY96"/>
<dbReference type="InterPro" id="IPR052833">
    <property type="entry name" value="Telomeric_DNA-bd_trans-reg"/>
</dbReference>
<dbReference type="Pfam" id="PF00249">
    <property type="entry name" value="Myb_DNA-binding"/>
    <property type="match status" value="1"/>
</dbReference>
<protein>
    <submittedName>
        <fullName evidence="1">Protein TBF1</fullName>
    </submittedName>
</protein>
<dbReference type="PROSITE" id="PS50090">
    <property type="entry name" value="MYB_LIKE"/>
    <property type="match status" value="1"/>
</dbReference>
<dbReference type="CDD" id="cd11660">
    <property type="entry name" value="SANT_TRF"/>
    <property type="match status" value="1"/>
</dbReference>
<dbReference type="GO" id="GO:0000978">
    <property type="term" value="F:RNA polymerase II cis-regulatory region sequence-specific DNA binding"/>
    <property type="evidence" value="ECO:0007669"/>
    <property type="project" value="EnsemblFungi"/>
</dbReference>
<dbReference type="Pfam" id="PF08558">
    <property type="entry name" value="TRF"/>
    <property type="match status" value="1"/>
</dbReference>
<dbReference type="PANTHER" id="PTHR47807">
    <property type="entry name" value="PROTEIN TBF1"/>
    <property type="match status" value="1"/>
</dbReference>
<dbReference type="GO" id="GO:0032211">
    <property type="term" value="P:negative regulation of telomere maintenance via telomerase"/>
    <property type="evidence" value="ECO:0007669"/>
    <property type="project" value="EnsemblFungi"/>
</dbReference>
<evidence type="ECO:0000313" key="1">
    <source>
        <dbReference type="EMBL" id="KTB08090.1"/>
    </source>
</evidence>
<dbReference type="VEuPathDB" id="FungiDB:B1J91_M02761g"/>
<proteinExistence type="predicted"/>
<name>A0A0W0CY96_CANGB</name>
<dbReference type="FunFam" id="1.10.10.60:FF:000137">
    <property type="entry name" value="MYB DNA binding protein"/>
    <property type="match status" value="1"/>
</dbReference>
<dbReference type="InterPro" id="IPR009057">
    <property type="entry name" value="Homeodomain-like_sf"/>
</dbReference>
<dbReference type="InterPro" id="IPR013867">
    <property type="entry name" value="Telomere_rpt-bd_fac_dimer_dom"/>
</dbReference>
<evidence type="ECO:0000313" key="2">
    <source>
        <dbReference type="Proteomes" id="UP000054886"/>
    </source>
</evidence>
<dbReference type="InterPro" id="IPR017930">
    <property type="entry name" value="Myb_dom"/>
</dbReference>
<dbReference type="GO" id="GO:0001015">
    <property type="term" value="P:snoRNA transcription by RNA polymerase II"/>
    <property type="evidence" value="ECO:0007669"/>
    <property type="project" value="EnsemblFungi"/>
</dbReference>
<dbReference type="VEuPathDB" id="FungiDB:CAGL0M02761g"/>
<organism evidence="1 2">
    <name type="scientific">Candida glabrata</name>
    <name type="common">Yeast</name>
    <name type="synonym">Torulopsis glabrata</name>
    <dbReference type="NCBI Taxonomy" id="5478"/>
    <lineage>
        <taxon>Eukaryota</taxon>
        <taxon>Fungi</taxon>
        <taxon>Dikarya</taxon>
        <taxon>Ascomycota</taxon>
        <taxon>Saccharomycotina</taxon>
        <taxon>Saccharomycetes</taxon>
        <taxon>Saccharomycetales</taxon>
        <taxon>Saccharomycetaceae</taxon>
        <taxon>Nakaseomyces</taxon>
    </lineage>
</organism>
<dbReference type="PANTHER" id="PTHR47807:SF1">
    <property type="entry name" value="PROTEIN TBF1"/>
    <property type="match status" value="1"/>
</dbReference>
<dbReference type="GO" id="GO:0003691">
    <property type="term" value="F:double-stranded telomeric DNA binding"/>
    <property type="evidence" value="ECO:0007669"/>
    <property type="project" value="TreeGrafter"/>
</dbReference>
<dbReference type="GO" id="GO:0042803">
    <property type="term" value="F:protein homodimerization activity"/>
    <property type="evidence" value="ECO:0007669"/>
    <property type="project" value="InterPro"/>
</dbReference>
<dbReference type="OMA" id="IQEQQIH"/>
<dbReference type="VEuPathDB" id="FungiDB:GW608_M02651"/>
<dbReference type="InterPro" id="IPR001005">
    <property type="entry name" value="SANT/Myb"/>
</dbReference>
<dbReference type="EMBL" id="LLZZ01000106">
    <property type="protein sequence ID" value="KTB08090.1"/>
    <property type="molecule type" value="Genomic_DNA"/>
</dbReference>
<dbReference type="VEuPathDB" id="FungiDB:GVI51_M02651"/>
<dbReference type="GO" id="GO:0000781">
    <property type="term" value="C:chromosome, telomeric region"/>
    <property type="evidence" value="ECO:0007669"/>
    <property type="project" value="EnsemblFungi"/>
</dbReference>
<dbReference type="GO" id="GO:0010833">
    <property type="term" value="P:telomere maintenance via telomere lengthening"/>
    <property type="evidence" value="ECO:0007669"/>
    <property type="project" value="EnsemblFungi"/>
</dbReference>
<dbReference type="GO" id="GO:0006338">
    <property type="term" value="P:chromatin remodeling"/>
    <property type="evidence" value="ECO:0007669"/>
    <property type="project" value="EnsemblFungi"/>
</dbReference>
<dbReference type="Gene3D" id="1.10.10.60">
    <property type="entry name" value="Homeodomain-like"/>
    <property type="match status" value="1"/>
</dbReference>
<dbReference type="PhylomeDB" id="A0A0W0CY96"/>